<evidence type="ECO:0000313" key="5">
    <source>
        <dbReference type="EMBL" id="GAA0661138.1"/>
    </source>
</evidence>
<dbReference type="SUPFAM" id="SSF46689">
    <property type="entry name" value="Homeodomain-like"/>
    <property type="match status" value="1"/>
</dbReference>
<dbReference type="PANTHER" id="PTHR46796:SF6">
    <property type="entry name" value="ARAC SUBFAMILY"/>
    <property type="match status" value="1"/>
</dbReference>
<keyword evidence="1" id="KW-0805">Transcription regulation</keyword>
<evidence type="ECO:0000313" key="6">
    <source>
        <dbReference type="Proteomes" id="UP001500238"/>
    </source>
</evidence>
<dbReference type="Proteomes" id="UP001500238">
    <property type="component" value="Unassembled WGS sequence"/>
</dbReference>
<dbReference type="SMART" id="SM00342">
    <property type="entry name" value="HTH_ARAC"/>
    <property type="match status" value="1"/>
</dbReference>
<organism evidence="5 6">
    <name type="scientific">Sphingomonas insulae</name>
    <dbReference type="NCBI Taxonomy" id="424800"/>
    <lineage>
        <taxon>Bacteria</taxon>
        <taxon>Pseudomonadati</taxon>
        <taxon>Pseudomonadota</taxon>
        <taxon>Alphaproteobacteria</taxon>
        <taxon>Sphingomonadales</taxon>
        <taxon>Sphingomonadaceae</taxon>
        <taxon>Sphingomonas</taxon>
    </lineage>
</organism>
<evidence type="ECO:0000256" key="1">
    <source>
        <dbReference type="ARBA" id="ARBA00023015"/>
    </source>
</evidence>
<sequence length="367" mass="39548">MGANGHPCLSRGRAVRLHWGIGASGWCRYGRLVKHAHESIAHAPPPAGSPPTLAWTRIFASDALPEGERYRCWRDADIAGYAKRFDTRPVEPFAVTMDRIDLGPLSVGGSQFSAQEWSRERSNIVADGCDHIVVNVRHRGAARGDMAGRIVAAPAGSIVLADMAQIGRHASEASVTSGFALPRAVAEQMLPSVRSLHGHVVAPEQAALLVSHMAMIRQHADRLPASSGPLLARTIVDLLTMAVCASVGGVPADGGQHERGLRHQLCAAIEQHLGSPSLNTVRLSRMIGVSRSTLYRLLQDEGGVQAYIRTRRLARVATALRDGDRDTIAALAERWGFCDAAYLGRAFREVYGLTPGDYRALHGIPRP</sequence>
<evidence type="ECO:0000256" key="3">
    <source>
        <dbReference type="ARBA" id="ARBA00023163"/>
    </source>
</evidence>
<feature type="domain" description="HTH araC/xylS-type" evidence="4">
    <location>
        <begin position="263"/>
        <end position="361"/>
    </location>
</feature>
<dbReference type="PROSITE" id="PS00041">
    <property type="entry name" value="HTH_ARAC_FAMILY_1"/>
    <property type="match status" value="1"/>
</dbReference>
<keyword evidence="6" id="KW-1185">Reference proteome</keyword>
<gene>
    <name evidence="5" type="ORF">GCM10009102_07330</name>
</gene>
<dbReference type="PANTHER" id="PTHR46796">
    <property type="entry name" value="HTH-TYPE TRANSCRIPTIONAL ACTIVATOR RHAS-RELATED"/>
    <property type="match status" value="1"/>
</dbReference>
<dbReference type="Gene3D" id="1.10.10.60">
    <property type="entry name" value="Homeodomain-like"/>
    <property type="match status" value="1"/>
</dbReference>
<accession>A0ABN1HP39</accession>
<dbReference type="InterPro" id="IPR018060">
    <property type="entry name" value="HTH_AraC"/>
</dbReference>
<dbReference type="Pfam" id="PF12833">
    <property type="entry name" value="HTH_18"/>
    <property type="match status" value="1"/>
</dbReference>
<proteinExistence type="predicted"/>
<dbReference type="InterPro" id="IPR050204">
    <property type="entry name" value="AraC_XylS_family_regulators"/>
</dbReference>
<dbReference type="EMBL" id="BAAAES010000004">
    <property type="protein sequence ID" value="GAA0661138.1"/>
    <property type="molecule type" value="Genomic_DNA"/>
</dbReference>
<keyword evidence="3" id="KW-0804">Transcription</keyword>
<dbReference type="PROSITE" id="PS01124">
    <property type="entry name" value="HTH_ARAC_FAMILY_2"/>
    <property type="match status" value="1"/>
</dbReference>
<dbReference type="InterPro" id="IPR009057">
    <property type="entry name" value="Homeodomain-like_sf"/>
</dbReference>
<name>A0ABN1HP39_9SPHN</name>
<keyword evidence="2" id="KW-0238">DNA-binding</keyword>
<reference evidence="6" key="1">
    <citation type="journal article" date="2019" name="Int. J. Syst. Evol. Microbiol.">
        <title>The Global Catalogue of Microorganisms (GCM) 10K type strain sequencing project: providing services to taxonomists for standard genome sequencing and annotation.</title>
        <authorList>
            <consortium name="The Broad Institute Genomics Platform"/>
            <consortium name="The Broad Institute Genome Sequencing Center for Infectious Disease"/>
            <person name="Wu L."/>
            <person name="Ma J."/>
        </authorList>
    </citation>
    <scope>NUCLEOTIDE SEQUENCE [LARGE SCALE GENOMIC DNA]</scope>
    <source>
        <strain evidence="6">JCM 14603</strain>
    </source>
</reference>
<evidence type="ECO:0000259" key="4">
    <source>
        <dbReference type="PROSITE" id="PS01124"/>
    </source>
</evidence>
<dbReference type="InterPro" id="IPR018062">
    <property type="entry name" value="HTH_AraC-typ_CS"/>
</dbReference>
<evidence type="ECO:0000256" key="2">
    <source>
        <dbReference type="ARBA" id="ARBA00023125"/>
    </source>
</evidence>
<protein>
    <recommendedName>
        <fullName evidence="4">HTH araC/xylS-type domain-containing protein</fullName>
    </recommendedName>
</protein>
<comment type="caution">
    <text evidence="5">The sequence shown here is derived from an EMBL/GenBank/DDBJ whole genome shotgun (WGS) entry which is preliminary data.</text>
</comment>